<accession>B4ILE9</accession>
<dbReference type="HOGENOM" id="CLU_2545030_0_0_1"/>
<evidence type="ECO:0000313" key="2">
    <source>
        <dbReference type="EMBL" id="EDW52779.1"/>
    </source>
</evidence>
<dbReference type="EMBL" id="CH480871">
    <property type="protein sequence ID" value="EDW53812.1"/>
    <property type="molecule type" value="Genomic_DNA"/>
</dbReference>
<evidence type="ECO:0000313" key="3">
    <source>
        <dbReference type="EMBL" id="EDW53812.1"/>
    </source>
</evidence>
<protein>
    <submittedName>
        <fullName evidence="3">GM16137</fullName>
    </submittedName>
    <submittedName>
        <fullName evidence="2">GM22056</fullName>
    </submittedName>
</protein>
<proteinExistence type="predicted"/>
<keyword evidence="4" id="KW-1185">Reference proteome</keyword>
<dbReference type="AlphaFoldDB" id="B4ILE9"/>
<name>B4ILE9_DROSE</name>
<feature type="region of interest" description="Disordered" evidence="1">
    <location>
        <begin position="1"/>
        <end position="83"/>
    </location>
</feature>
<sequence>MNPDWSDEEPTFSLEFPSSEEDETEMTTRSTKQRTEEVIKQQTEKTERIGVETEKKDIKSDFYKEMEGLVEPPEISPEGTEEL</sequence>
<organism evidence="4">
    <name type="scientific">Drosophila sechellia</name>
    <name type="common">Fruit fly</name>
    <dbReference type="NCBI Taxonomy" id="7238"/>
    <lineage>
        <taxon>Eukaryota</taxon>
        <taxon>Metazoa</taxon>
        <taxon>Ecdysozoa</taxon>
        <taxon>Arthropoda</taxon>
        <taxon>Hexapoda</taxon>
        <taxon>Insecta</taxon>
        <taxon>Pterygota</taxon>
        <taxon>Neoptera</taxon>
        <taxon>Endopterygota</taxon>
        <taxon>Diptera</taxon>
        <taxon>Brachycera</taxon>
        <taxon>Muscomorpha</taxon>
        <taxon>Ephydroidea</taxon>
        <taxon>Drosophilidae</taxon>
        <taxon>Drosophila</taxon>
        <taxon>Sophophora</taxon>
    </lineage>
</organism>
<reference evidence="3" key="2">
    <citation type="submission" date="2008-06" db="EMBL/GenBank/DDBJ databases">
        <authorList>
            <consortium name="FlyBase"/>
        </authorList>
    </citation>
    <scope>NUCLEOTIDE SEQUENCE</scope>
    <source>
        <strain evidence="3">Rob3c</strain>
    </source>
</reference>
<feature type="compositionally biased region" description="Basic and acidic residues" evidence="1">
    <location>
        <begin position="33"/>
        <end position="67"/>
    </location>
</feature>
<evidence type="ECO:0000313" key="4">
    <source>
        <dbReference type="Proteomes" id="UP000001292"/>
    </source>
</evidence>
<feature type="compositionally biased region" description="Acidic residues" evidence="1">
    <location>
        <begin position="1"/>
        <end position="10"/>
    </location>
</feature>
<evidence type="ECO:0000256" key="1">
    <source>
        <dbReference type="SAM" id="MobiDB-lite"/>
    </source>
</evidence>
<gene>
    <name evidence="3" type="primary">Dsec\GM16137</name>
    <name evidence="2" type="synonym">Dsec\GM22056</name>
    <name evidence="3" type="ORF">Dsec_GM16137</name>
    <name evidence="2" type="ORF">Dsec_GM22056</name>
    <name evidence="3" type="ORF">GM16137</name>
    <name evidence="3" type="ORF">GM22056</name>
</gene>
<reference evidence="3 4" key="1">
    <citation type="journal article" date="2007" name="Nature">
        <title>Evolution of genes and genomes on the Drosophila phylogeny.</title>
        <authorList>
            <consortium name="Drosophila 12 Genomes Consortium"/>
            <person name="Clark A.G."/>
            <person name="Eisen M.B."/>
            <person name="Smith D.R."/>
            <person name="Bergman C.M."/>
            <person name="Oliver B."/>
            <person name="Markow T.A."/>
            <person name="Kaufman T.C."/>
            <person name="Kellis M."/>
            <person name="Gelbart W."/>
            <person name="Iyer V.N."/>
            <person name="Pollard D.A."/>
            <person name="Sackton T.B."/>
            <person name="Larracuente A.M."/>
            <person name="Singh N.D."/>
            <person name="Abad J.P."/>
            <person name="Abt D.N."/>
            <person name="Adryan B."/>
            <person name="Aguade M."/>
            <person name="Akashi H."/>
            <person name="Anderson W.W."/>
            <person name="Aquadro C.F."/>
            <person name="Ardell D.H."/>
            <person name="Arguello R."/>
            <person name="Artieri C.G."/>
            <person name="Barbash D.A."/>
            <person name="Barker D."/>
            <person name="Barsanti P."/>
            <person name="Batterham P."/>
            <person name="Batzoglou S."/>
            <person name="Begun D."/>
            <person name="Bhutkar A."/>
            <person name="Blanco E."/>
            <person name="Bosak S.A."/>
            <person name="Bradley R.K."/>
            <person name="Brand A.D."/>
            <person name="Brent M.R."/>
            <person name="Brooks A.N."/>
            <person name="Brown R.H."/>
            <person name="Butlin R.K."/>
            <person name="Caggese C."/>
            <person name="Calvi B.R."/>
            <person name="Bernardo de Carvalho A."/>
            <person name="Caspi A."/>
            <person name="Castrezana S."/>
            <person name="Celniker S.E."/>
            <person name="Chang J.L."/>
            <person name="Chapple C."/>
            <person name="Chatterji S."/>
            <person name="Chinwalla A."/>
            <person name="Civetta A."/>
            <person name="Clifton S.W."/>
            <person name="Comeron J.M."/>
            <person name="Costello J.C."/>
            <person name="Coyne J.A."/>
            <person name="Daub J."/>
            <person name="David R.G."/>
            <person name="Delcher A.L."/>
            <person name="Delehaunty K."/>
            <person name="Do C.B."/>
            <person name="Ebling H."/>
            <person name="Edwards K."/>
            <person name="Eickbush T."/>
            <person name="Evans J.D."/>
            <person name="Filipski A."/>
            <person name="Findeiss S."/>
            <person name="Freyhult E."/>
            <person name="Fulton L."/>
            <person name="Fulton R."/>
            <person name="Garcia A.C."/>
            <person name="Gardiner A."/>
            <person name="Garfield D.A."/>
            <person name="Garvin B.E."/>
            <person name="Gibson G."/>
            <person name="Gilbert D."/>
            <person name="Gnerre S."/>
            <person name="Godfrey J."/>
            <person name="Good R."/>
            <person name="Gotea V."/>
            <person name="Gravely B."/>
            <person name="Greenberg A.J."/>
            <person name="Griffiths-Jones S."/>
            <person name="Gross S."/>
            <person name="Guigo R."/>
            <person name="Gustafson E.A."/>
            <person name="Haerty W."/>
            <person name="Hahn M.W."/>
            <person name="Halligan D.L."/>
            <person name="Halpern A.L."/>
            <person name="Halter G.M."/>
            <person name="Han M.V."/>
            <person name="Heger A."/>
            <person name="Hillier L."/>
            <person name="Hinrichs A.S."/>
            <person name="Holmes I."/>
            <person name="Hoskins R.A."/>
            <person name="Hubisz M.J."/>
            <person name="Hultmark D."/>
            <person name="Huntley M.A."/>
            <person name="Jaffe D.B."/>
            <person name="Jagadeeshan S."/>
            <person name="Jeck W.R."/>
            <person name="Johnson J."/>
            <person name="Jones C.D."/>
            <person name="Jordan W.C."/>
            <person name="Karpen G.H."/>
            <person name="Kataoka E."/>
            <person name="Keightley P.D."/>
            <person name="Kheradpour P."/>
            <person name="Kirkness E.F."/>
            <person name="Koerich L.B."/>
            <person name="Kristiansen K."/>
            <person name="Kudrna D."/>
            <person name="Kulathinal R.J."/>
            <person name="Kumar S."/>
            <person name="Kwok R."/>
            <person name="Lander E."/>
            <person name="Langley C.H."/>
            <person name="Lapoint R."/>
            <person name="Lazzaro B.P."/>
            <person name="Lee S.J."/>
            <person name="Levesque L."/>
            <person name="Li R."/>
            <person name="Lin C.F."/>
            <person name="Lin M.F."/>
            <person name="Lindblad-Toh K."/>
            <person name="Llopart A."/>
            <person name="Long M."/>
            <person name="Low L."/>
            <person name="Lozovsky E."/>
            <person name="Lu J."/>
            <person name="Luo M."/>
            <person name="Machado C.A."/>
            <person name="Makalowski W."/>
            <person name="Marzo M."/>
            <person name="Matsuda M."/>
            <person name="Matzkin L."/>
            <person name="McAllister B."/>
            <person name="McBride C.S."/>
            <person name="McKernan B."/>
            <person name="McKernan K."/>
            <person name="Mendez-Lago M."/>
            <person name="Minx P."/>
            <person name="Mollenhauer M.U."/>
            <person name="Montooth K."/>
            <person name="Mount S.M."/>
            <person name="Mu X."/>
            <person name="Myers E."/>
            <person name="Negre B."/>
            <person name="Newfeld S."/>
            <person name="Nielsen R."/>
            <person name="Noor M.A."/>
            <person name="O'Grady P."/>
            <person name="Pachter L."/>
            <person name="Papaceit M."/>
            <person name="Parisi M.J."/>
            <person name="Parisi M."/>
            <person name="Parts L."/>
            <person name="Pedersen J.S."/>
            <person name="Pesole G."/>
            <person name="Phillippy A.M."/>
            <person name="Ponting C.P."/>
            <person name="Pop M."/>
            <person name="Porcelli D."/>
            <person name="Powell J.R."/>
            <person name="Prohaska S."/>
            <person name="Pruitt K."/>
            <person name="Puig M."/>
            <person name="Quesneville H."/>
            <person name="Ram K.R."/>
            <person name="Rand D."/>
            <person name="Rasmussen M.D."/>
            <person name="Reed L.K."/>
            <person name="Reenan R."/>
            <person name="Reily A."/>
            <person name="Remington K.A."/>
            <person name="Rieger T.T."/>
            <person name="Ritchie M.G."/>
            <person name="Robin C."/>
            <person name="Rogers Y.H."/>
            <person name="Rohde C."/>
            <person name="Rozas J."/>
            <person name="Rubenfield M.J."/>
            <person name="Ruiz A."/>
            <person name="Russo S."/>
            <person name="Salzberg S.L."/>
            <person name="Sanchez-Gracia A."/>
            <person name="Saranga D.J."/>
            <person name="Sato H."/>
            <person name="Schaeffer S.W."/>
            <person name="Schatz M.C."/>
            <person name="Schlenke T."/>
            <person name="Schwartz R."/>
            <person name="Segarra C."/>
            <person name="Singh R.S."/>
            <person name="Sirot L."/>
            <person name="Sirota M."/>
            <person name="Sisneros N.B."/>
            <person name="Smith C.D."/>
            <person name="Smith T.F."/>
            <person name="Spieth J."/>
            <person name="Stage D.E."/>
            <person name="Stark A."/>
            <person name="Stephan W."/>
            <person name="Strausberg R.L."/>
            <person name="Strempel S."/>
            <person name="Sturgill D."/>
            <person name="Sutton G."/>
            <person name="Sutton G.G."/>
            <person name="Tao W."/>
            <person name="Teichmann S."/>
            <person name="Tobari Y.N."/>
            <person name="Tomimura Y."/>
            <person name="Tsolas J.M."/>
            <person name="Valente V.L."/>
            <person name="Venter E."/>
            <person name="Venter J.C."/>
            <person name="Vicario S."/>
            <person name="Vieira F.G."/>
            <person name="Vilella A.J."/>
            <person name="Villasante A."/>
            <person name="Walenz B."/>
            <person name="Wang J."/>
            <person name="Wasserman M."/>
            <person name="Watts T."/>
            <person name="Wilson D."/>
            <person name="Wilson R.K."/>
            <person name="Wing R.A."/>
            <person name="Wolfner M.F."/>
            <person name="Wong A."/>
            <person name="Wong G.K."/>
            <person name="Wu C.I."/>
            <person name="Wu G."/>
            <person name="Yamamoto D."/>
            <person name="Yang H.P."/>
            <person name="Yang S.P."/>
            <person name="Yorke J.A."/>
            <person name="Yoshida K."/>
            <person name="Zdobnov E."/>
            <person name="Zhang P."/>
            <person name="Zhang Y."/>
            <person name="Zimin A.V."/>
            <person name="Baldwin J."/>
            <person name="Abdouelleil A."/>
            <person name="Abdulkadir J."/>
            <person name="Abebe A."/>
            <person name="Abera B."/>
            <person name="Abreu J."/>
            <person name="Acer S.C."/>
            <person name="Aftuck L."/>
            <person name="Alexander A."/>
            <person name="An P."/>
            <person name="Anderson E."/>
            <person name="Anderson S."/>
            <person name="Arachi H."/>
            <person name="Azer M."/>
            <person name="Bachantsang P."/>
            <person name="Barry A."/>
            <person name="Bayul T."/>
            <person name="Berlin A."/>
            <person name="Bessette D."/>
            <person name="Bloom T."/>
            <person name="Blye J."/>
            <person name="Boguslavskiy L."/>
            <person name="Bonnet C."/>
            <person name="Boukhgalter B."/>
            <person name="Bourzgui I."/>
            <person name="Brown A."/>
            <person name="Cahill P."/>
            <person name="Channer S."/>
            <person name="Cheshatsang Y."/>
            <person name="Chuda L."/>
            <person name="Citroen M."/>
            <person name="Collymore A."/>
            <person name="Cooke P."/>
            <person name="Costello M."/>
            <person name="D'Aco K."/>
            <person name="Daza R."/>
            <person name="De Haan G."/>
            <person name="DeGray S."/>
            <person name="DeMaso C."/>
            <person name="Dhargay N."/>
            <person name="Dooley K."/>
            <person name="Dooley E."/>
            <person name="Doricent M."/>
            <person name="Dorje P."/>
            <person name="Dorjee K."/>
            <person name="Dupes A."/>
            <person name="Elong R."/>
            <person name="Falk J."/>
            <person name="Farina A."/>
            <person name="Faro S."/>
            <person name="Ferguson D."/>
            <person name="Fisher S."/>
            <person name="Foley C.D."/>
            <person name="Franke A."/>
            <person name="Friedrich D."/>
            <person name="Gadbois L."/>
            <person name="Gearin G."/>
            <person name="Gearin C.R."/>
            <person name="Giannoukos G."/>
            <person name="Goode T."/>
            <person name="Graham J."/>
            <person name="Grandbois E."/>
            <person name="Grewal S."/>
            <person name="Gyaltsen K."/>
            <person name="Hafez N."/>
            <person name="Hagos B."/>
            <person name="Hall J."/>
            <person name="Henson C."/>
            <person name="Hollinger A."/>
            <person name="Honan T."/>
            <person name="Huard M.D."/>
            <person name="Hughes L."/>
            <person name="Hurhula B."/>
            <person name="Husby M.E."/>
            <person name="Kamat A."/>
            <person name="Kanga B."/>
            <person name="Kashin S."/>
            <person name="Khazanovich D."/>
            <person name="Kisner P."/>
            <person name="Lance K."/>
            <person name="Lara M."/>
            <person name="Lee W."/>
            <person name="Lennon N."/>
            <person name="Letendre F."/>
            <person name="LeVine R."/>
            <person name="Lipovsky A."/>
            <person name="Liu X."/>
            <person name="Liu J."/>
            <person name="Liu S."/>
            <person name="Lokyitsang T."/>
            <person name="Lokyitsang Y."/>
            <person name="Lubonja R."/>
            <person name="Lui A."/>
            <person name="MacDonald P."/>
            <person name="Magnisalis V."/>
            <person name="Maru K."/>
            <person name="Matthews C."/>
            <person name="McCusker W."/>
            <person name="McDonough S."/>
            <person name="Mehta T."/>
            <person name="Meldrim J."/>
            <person name="Meneus L."/>
            <person name="Mihai O."/>
            <person name="Mihalev A."/>
            <person name="Mihova T."/>
            <person name="Mittelman R."/>
            <person name="Mlenga V."/>
            <person name="Montmayeur A."/>
            <person name="Mulrain L."/>
            <person name="Navidi A."/>
            <person name="Naylor J."/>
            <person name="Negash T."/>
            <person name="Nguyen T."/>
            <person name="Nguyen N."/>
            <person name="Nicol R."/>
            <person name="Norbu C."/>
            <person name="Norbu N."/>
            <person name="Novod N."/>
            <person name="O'Neill B."/>
            <person name="Osman S."/>
            <person name="Markiewicz E."/>
            <person name="Oyono O.L."/>
            <person name="Patti C."/>
            <person name="Phunkhang P."/>
            <person name="Pierre F."/>
            <person name="Priest M."/>
            <person name="Raghuraman S."/>
            <person name="Rege F."/>
            <person name="Reyes R."/>
            <person name="Rise C."/>
            <person name="Rogov P."/>
            <person name="Ross K."/>
            <person name="Ryan E."/>
            <person name="Settipalli S."/>
            <person name="Shea T."/>
            <person name="Sherpa N."/>
            <person name="Shi L."/>
            <person name="Shih D."/>
            <person name="Sparrow T."/>
            <person name="Spaulding J."/>
            <person name="Stalker J."/>
            <person name="Stange-Thomann N."/>
            <person name="Stavropoulos S."/>
            <person name="Stone C."/>
            <person name="Strader C."/>
            <person name="Tesfaye S."/>
            <person name="Thomson T."/>
            <person name="Thoulutsang Y."/>
            <person name="Thoulutsang D."/>
            <person name="Topham K."/>
            <person name="Topping I."/>
            <person name="Tsamla T."/>
            <person name="Vassiliev H."/>
            <person name="Vo A."/>
            <person name="Wangchuk T."/>
            <person name="Wangdi T."/>
            <person name="Weiand M."/>
            <person name="Wilkinson J."/>
            <person name="Wilson A."/>
            <person name="Yadav S."/>
            <person name="Young G."/>
            <person name="Yu Q."/>
            <person name="Zembek L."/>
            <person name="Zhong D."/>
            <person name="Zimmer A."/>
            <person name="Zwirko Z."/>
            <person name="Jaffe D.B."/>
            <person name="Alvarez P."/>
            <person name="Brockman W."/>
            <person name="Butler J."/>
            <person name="Chin C."/>
            <person name="Gnerre S."/>
            <person name="Grabherr M."/>
            <person name="Kleber M."/>
            <person name="Mauceli E."/>
            <person name="MacCallum I."/>
        </authorList>
    </citation>
    <scope>NUCLEOTIDE SEQUENCE [LARGE SCALE GENOMIC DNA]</scope>
    <source>
        <strain evidence="3">Rob3c</strain>
        <strain evidence="4">Rob3c / Tucson 14021-0248.25</strain>
    </source>
</reference>
<dbReference type="Proteomes" id="UP000001292">
    <property type="component" value="Unassembled WGS sequence"/>
</dbReference>
<dbReference type="EMBL" id="CH481228">
    <property type="protein sequence ID" value="EDW52779.1"/>
    <property type="molecule type" value="Genomic_DNA"/>
</dbReference>